<dbReference type="PANTHER" id="PTHR47723:SF19">
    <property type="entry name" value="POLYNUCLEOTIDYL TRANSFERASE, RIBONUCLEASE H-LIKE SUPERFAMILY PROTEIN"/>
    <property type="match status" value="1"/>
</dbReference>
<protein>
    <submittedName>
        <fullName evidence="1">Uncharacterized protein</fullName>
    </submittedName>
</protein>
<keyword evidence="2" id="KW-1185">Reference proteome</keyword>
<gene>
    <name evidence="1" type="ORF">KI387_041771</name>
</gene>
<feature type="non-terminal residue" evidence="1">
    <location>
        <position position="98"/>
    </location>
</feature>
<comment type="caution">
    <text evidence="1">The sequence shown here is derived from an EMBL/GenBank/DDBJ whole genome shotgun (WGS) entry which is preliminary data.</text>
</comment>
<accession>A0AA38C304</accession>
<evidence type="ECO:0000313" key="2">
    <source>
        <dbReference type="Proteomes" id="UP000824469"/>
    </source>
</evidence>
<dbReference type="PANTHER" id="PTHR47723">
    <property type="entry name" value="OS05G0353850 PROTEIN"/>
    <property type="match status" value="1"/>
</dbReference>
<organism evidence="1 2">
    <name type="scientific">Taxus chinensis</name>
    <name type="common">Chinese yew</name>
    <name type="synonym">Taxus wallichiana var. chinensis</name>
    <dbReference type="NCBI Taxonomy" id="29808"/>
    <lineage>
        <taxon>Eukaryota</taxon>
        <taxon>Viridiplantae</taxon>
        <taxon>Streptophyta</taxon>
        <taxon>Embryophyta</taxon>
        <taxon>Tracheophyta</taxon>
        <taxon>Spermatophyta</taxon>
        <taxon>Pinopsida</taxon>
        <taxon>Pinidae</taxon>
        <taxon>Conifers II</taxon>
        <taxon>Cupressales</taxon>
        <taxon>Taxaceae</taxon>
        <taxon>Taxus</taxon>
    </lineage>
</organism>
<feature type="non-terminal residue" evidence="1">
    <location>
        <position position="1"/>
    </location>
</feature>
<proteinExistence type="predicted"/>
<dbReference type="InterPro" id="IPR053151">
    <property type="entry name" value="RNase_H-like"/>
</dbReference>
<reference evidence="1 2" key="1">
    <citation type="journal article" date="2021" name="Nat. Plants">
        <title>The Taxus genome provides insights into paclitaxel biosynthesis.</title>
        <authorList>
            <person name="Xiong X."/>
            <person name="Gou J."/>
            <person name="Liao Q."/>
            <person name="Li Y."/>
            <person name="Zhou Q."/>
            <person name="Bi G."/>
            <person name="Li C."/>
            <person name="Du R."/>
            <person name="Wang X."/>
            <person name="Sun T."/>
            <person name="Guo L."/>
            <person name="Liang H."/>
            <person name="Lu P."/>
            <person name="Wu Y."/>
            <person name="Zhang Z."/>
            <person name="Ro D.K."/>
            <person name="Shang Y."/>
            <person name="Huang S."/>
            <person name="Yan J."/>
        </authorList>
    </citation>
    <scope>NUCLEOTIDE SEQUENCE [LARGE SCALE GENOMIC DNA]</scope>
    <source>
        <strain evidence="1">Ta-2019</strain>
    </source>
</reference>
<name>A0AA38C304_TAXCH</name>
<sequence length="98" mass="11172">FKPPKNRIYPEKEEYILIDWNINTVNKNNNGIDRNTVRWIKPATDWHKLNFDVASKGNLGDSGGGGMIRDQRGCFVAACSGRMGRQTNHYSEALWLFG</sequence>
<dbReference type="EMBL" id="JAHRHJ020001820">
    <property type="protein sequence ID" value="KAH9293025.1"/>
    <property type="molecule type" value="Genomic_DNA"/>
</dbReference>
<evidence type="ECO:0000313" key="1">
    <source>
        <dbReference type="EMBL" id="KAH9293025.1"/>
    </source>
</evidence>
<dbReference type="Proteomes" id="UP000824469">
    <property type="component" value="Unassembled WGS sequence"/>
</dbReference>
<dbReference type="AlphaFoldDB" id="A0AA38C304"/>